<dbReference type="Gene3D" id="1.10.8.60">
    <property type="match status" value="1"/>
</dbReference>
<name>A0AAN7R8K7_TRANT</name>
<feature type="region of interest" description="Disordered" evidence="5">
    <location>
        <begin position="114"/>
        <end position="138"/>
    </location>
</feature>
<dbReference type="GO" id="GO:0003677">
    <property type="term" value="F:DNA binding"/>
    <property type="evidence" value="ECO:0007669"/>
    <property type="project" value="UniProtKB-KW"/>
</dbReference>
<keyword evidence="6" id="KW-0732">Signal</keyword>
<feature type="compositionally biased region" description="Acidic residues" evidence="5">
    <location>
        <begin position="326"/>
        <end position="342"/>
    </location>
</feature>
<keyword evidence="9" id="KW-1185">Reference proteome</keyword>
<dbReference type="AlphaFoldDB" id="A0AAN7R8K7"/>
<feature type="domain" description="NAC" evidence="7">
    <location>
        <begin position="154"/>
        <end position="296"/>
    </location>
</feature>
<accession>A0AAN7R8K7</accession>
<dbReference type="PROSITE" id="PS51005">
    <property type="entry name" value="NAC"/>
    <property type="match status" value="1"/>
</dbReference>
<dbReference type="EMBL" id="JAXQNO010000009">
    <property type="protein sequence ID" value="KAK4791311.1"/>
    <property type="molecule type" value="Genomic_DNA"/>
</dbReference>
<evidence type="ECO:0000256" key="6">
    <source>
        <dbReference type="SAM" id="SignalP"/>
    </source>
</evidence>
<evidence type="ECO:0000259" key="7">
    <source>
        <dbReference type="PROSITE" id="PS51005"/>
    </source>
</evidence>
<keyword evidence="4" id="KW-0539">Nucleus</keyword>
<dbReference type="PANTHER" id="PTHR31744">
    <property type="entry name" value="PROTEIN CUP-SHAPED COTYLEDON 2-RELATED"/>
    <property type="match status" value="1"/>
</dbReference>
<dbReference type="InterPro" id="IPR036093">
    <property type="entry name" value="NAC_dom_sf"/>
</dbReference>
<dbReference type="InterPro" id="IPR003441">
    <property type="entry name" value="NAC-dom"/>
</dbReference>
<keyword evidence="2" id="KW-0238">DNA-binding</keyword>
<evidence type="ECO:0000256" key="2">
    <source>
        <dbReference type="ARBA" id="ARBA00023125"/>
    </source>
</evidence>
<feature type="compositionally biased region" description="Polar residues" evidence="5">
    <location>
        <begin position="349"/>
        <end position="371"/>
    </location>
</feature>
<feature type="compositionally biased region" description="Basic and acidic residues" evidence="5">
    <location>
        <begin position="122"/>
        <end position="138"/>
    </location>
</feature>
<evidence type="ECO:0000256" key="3">
    <source>
        <dbReference type="ARBA" id="ARBA00023163"/>
    </source>
</evidence>
<feature type="region of interest" description="Disordered" evidence="5">
    <location>
        <begin position="304"/>
        <end position="393"/>
    </location>
</feature>
<feature type="compositionally biased region" description="Basic and acidic residues" evidence="5">
    <location>
        <begin position="373"/>
        <end position="389"/>
    </location>
</feature>
<keyword evidence="1" id="KW-0805">Transcription regulation</keyword>
<comment type="caution">
    <text evidence="8">The sequence shown here is derived from an EMBL/GenBank/DDBJ whole genome shotgun (WGS) entry which is preliminary data.</text>
</comment>
<feature type="compositionally biased region" description="Polar residues" evidence="5">
    <location>
        <begin position="304"/>
        <end position="324"/>
    </location>
</feature>
<evidence type="ECO:0000256" key="5">
    <source>
        <dbReference type="SAM" id="MobiDB-lite"/>
    </source>
</evidence>
<feature type="chain" id="PRO_5042882172" description="NAC domain-containing protein" evidence="6">
    <location>
        <begin position="20"/>
        <end position="520"/>
    </location>
</feature>
<dbReference type="SUPFAM" id="SSF101941">
    <property type="entry name" value="NAC domain"/>
    <property type="match status" value="1"/>
</dbReference>
<protein>
    <recommendedName>
        <fullName evidence="7">NAC domain-containing protein</fullName>
    </recommendedName>
</protein>
<sequence length="520" mass="58467">MLGFFKCSISCLFLRHAVQLLSPASLVAKMNGPENICKADMEEVTTLSGCQDIWKLSSPCTSKAQRHRGEREVYRDRRWEAALSLVLFSAFLPKQKIGTFFSLPLTSLGRGRGITQKSPSQIEERKERSGRVMKEKEIAGPSRETQISIAASSSFPGFRFSPTDVELISFYLKKKMEGCEQCVEVISELEICRYEPWDLPAKAIIQSQNEWFFFSARGRKYPNGSQSRRATQLGYWKATGKERNVKSGSNIIGTKRTLVFHLGRAPKGQRTEWIMNEYCMYGKSQDTPVICRLRRNTEFRLNDASNRTAVTKRQGATTGNSNQADLEGDADQTCDSEGDEAITGDQARRTSSSYDSHSVEQLHSTSESNQKLVGEREPAQVESSNHQKDSDEDEDFYADILKEDIIKLDESVISTSSNVLMMEKSGLVAKRESQQSMEAFLDPALFPCTVNRRVKFNEQNLKEQAPGSFSYHGCCVFGYVGCLSAGKLKEIVIRMEHLGSIGNRIISPLIQQVIIELEQQ</sequence>
<feature type="signal peptide" evidence="6">
    <location>
        <begin position="1"/>
        <end position="19"/>
    </location>
</feature>
<evidence type="ECO:0000256" key="4">
    <source>
        <dbReference type="ARBA" id="ARBA00023242"/>
    </source>
</evidence>
<reference evidence="8 9" key="1">
    <citation type="journal article" date="2023" name="Hortic Res">
        <title>Pangenome of water caltrop reveals structural variations and asymmetric subgenome divergence after allopolyploidization.</title>
        <authorList>
            <person name="Zhang X."/>
            <person name="Chen Y."/>
            <person name="Wang L."/>
            <person name="Yuan Y."/>
            <person name="Fang M."/>
            <person name="Shi L."/>
            <person name="Lu R."/>
            <person name="Comes H.P."/>
            <person name="Ma Y."/>
            <person name="Chen Y."/>
            <person name="Huang G."/>
            <person name="Zhou Y."/>
            <person name="Zheng Z."/>
            <person name="Qiu Y."/>
        </authorList>
    </citation>
    <scope>NUCLEOTIDE SEQUENCE [LARGE SCALE GENOMIC DNA]</scope>
    <source>
        <strain evidence="8">F231</strain>
    </source>
</reference>
<gene>
    <name evidence="8" type="ORF">SAY86_031724</name>
</gene>
<keyword evidence="3" id="KW-0804">Transcription</keyword>
<dbReference type="GO" id="GO:0006355">
    <property type="term" value="P:regulation of DNA-templated transcription"/>
    <property type="evidence" value="ECO:0007669"/>
    <property type="project" value="InterPro"/>
</dbReference>
<proteinExistence type="predicted"/>
<evidence type="ECO:0000313" key="9">
    <source>
        <dbReference type="Proteomes" id="UP001346149"/>
    </source>
</evidence>
<evidence type="ECO:0000256" key="1">
    <source>
        <dbReference type="ARBA" id="ARBA00023015"/>
    </source>
</evidence>
<dbReference type="Pfam" id="PF02365">
    <property type="entry name" value="NAM"/>
    <property type="match status" value="1"/>
</dbReference>
<dbReference type="Proteomes" id="UP001346149">
    <property type="component" value="Unassembled WGS sequence"/>
</dbReference>
<dbReference type="Gene3D" id="2.170.150.80">
    <property type="entry name" value="NAC domain"/>
    <property type="match status" value="1"/>
</dbReference>
<organism evidence="8 9">
    <name type="scientific">Trapa natans</name>
    <name type="common">Water chestnut</name>
    <dbReference type="NCBI Taxonomy" id="22666"/>
    <lineage>
        <taxon>Eukaryota</taxon>
        <taxon>Viridiplantae</taxon>
        <taxon>Streptophyta</taxon>
        <taxon>Embryophyta</taxon>
        <taxon>Tracheophyta</taxon>
        <taxon>Spermatophyta</taxon>
        <taxon>Magnoliopsida</taxon>
        <taxon>eudicotyledons</taxon>
        <taxon>Gunneridae</taxon>
        <taxon>Pentapetalae</taxon>
        <taxon>rosids</taxon>
        <taxon>malvids</taxon>
        <taxon>Myrtales</taxon>
        <taxon>Lythraceae</taxon>
        <taxon>Trapa</taxon>
    </lineage>
</organism>
<evidence type="ECO:0000313" key="8">
    <source>
        <dbReference type="EMBL" id="KAK4791311.1"/>
    </source>
</evidence>